<evidence type="ECO:0000259" key="12">
    <source>
        <dbReference type="PROSITE" id="PS50801"/>
    </source>
</evidence>
<feature type="transmembrane region" description="Helical" evidence="11">
    <location>
        <begin position="61"/>
        <end position="83"/>
    </location>
</feature>
<keyword evidence="7 11" id="KW-0472">Membrane</keyword>
<dbReference type="GO" id="GO:0016020">
    <property type="term" value="C:membrane"/>
    <property type="evidence" value="ECO:0007669"/>
    <property type="project" value="UniProtKB-SubCell"/>
</dbReference>
<name>A0A1L6MW31_9BACT</name>
<evidence type="ECO:0000256" key="5">
    <source>
        <dbReference type="ARBA" id="ARBA00022833"/>
    </source>
</evidence>
<protein>
    <recommendedName>
        <fullName evidence="3">carbonic anhydrase</fullName>
        <ecNumber evidence="3">4.2.1.1</ecNumber>
    </recommendedName>
</protein>
<feature type="transmembrane region" description="Helical" evidence="11">
    <location>
        <begin position="128"/>
        <end position="150"/>
    </location>
</feature>
<feature type="transmembrane region" description="Helical" evidence="11">
    <location>
        <begin position="245"/>
        <end position="264"/>
    </location>
</feature>
<dbReference type="STRING" id="1882918.BCY86_02810"/>
<dbReference type="PROSITE" id="PS00704">
    <property type="entry name" value="PROK_CO2_ANHYDRASE_1"/>
    <property type="match status" value="1"/>
</dbReference>
<sequence>MIANSKKIRWDLGIRSLLPKWRELCTWRNLQDDIIAGFTVSCIAIPLSLAIALASGVSPAVGLVTAMIAGVICPLLGGMPLTISGPTPAMVVLVASVVQEYGLGGLFVVGILCGMYQILTGMLRLGRLVLLTPMPVVEGFTAGIGAIILIGQLPPALGLPPPAQSHVVDVVVHIRDLFHQSDEGALLLTIISLAIIFLVPRISKKAPAPLIGVVVSSLIAILFRMDVPVIGAIPRTLPWPHLPSSFPVAPMIELVSASFLVYALSSLETLLSSAALTKLVKDLPADFDQELIGQGVGNIMSVLCGGIPISGVIARSATNIQAGAKTRRSSIFHSVALLLTALFLAPVMAKIPVSALAALLISVSCRTLNPTRLVHLWRVSRADAIIYITTFLIIVFVGLIEGVQWGLLAALTMVAIRLGRTQAQLQGIGSEGTYRLELKGSLTFLSSLQLGQLREEAQGIEPGKKIVIDLSEITDMDASGAEMLADLIDLLQRKGSKVAIFRLHAEGRKFLASVNGGEPLVKLMASTEQEIDQILEDMIPWQASEMRLIRGVQRFHHEQHMHYAKLFEKLARGQAPHTLFITCSDSRIDPNLLTSSDPGELFLVRNVGNMIPPCCSRTASAEGAAIDFAVGILSVKNIVVCGHSTCGAIKSLFNNEVVPDALHSLKAWLKATEARELITRLPEGLDVDDVARLNVLSQMDHLRTYPIVQEREETGQLCLNAWFFNIATGQVEGWSTSLKQFAVLGTSSGRFPSASKIETDT</sequence>
<feature type="transmembrane region" description="Helical" evidence="11">
    <location>
        <begin position="335"/>
        <end position="364"/>
    </location>
</feature>
<keyword evidence="4 11" id="KW-0812">Transmembrane</keyword>
<proteinExistence type="inferred from homology"/>
<keyword evidence="5 10" id="KW-0862">Zinc</keyword>
<feature type="transmembrane region" description="Helical" evidence="11">
    <location>
        <begin position="210"/>
        <end position="233"/>
    </location>
</feature>
<evidence type="ECO:0000313" key="13">
    <source>
        <dbReference type="EMBL" id="APR99721.1"/>
    </source>
</evidence>
<dbReference type="GO" id="GO:0015976">
    <property type="term" value="P:carbon utilization"/>
    <property type="evidence" value="ECO:0007669"/>
    <property type="project" value="InterPro"/>
</dbReference>
<dbReference type="OrthoDB" id="9771198at2"/>
<evidence type="ECO:0000256" key="7">
    <source>
        <dbReference type="ARBA" id="ARBA00023136"/>
    </source>
</evidence>
<dbReference type="Pfam" id="PF01740">
    <property type="entry name" value="STAS"/>
    <property type="match status" value="1"/>
</dbReference>
<keyword evidence="14" id="KW-1185">Reference proteome</keyword>
<reference evidence="13 14" key="1">
    <citation type="submission" date="2016-08" db="EMBL/GenBank/DDBJ databases">
        <title>Identification and validation of antigenic proteins from Pajaroellobacter abortibovis using de-novo genome sequence assembly and reverse vaccinology.</title>
        <authorList>
            <person name="Welly B.T."/>
            <person name="Miller M.R."/>
            <person name="Stott J.L."/>
            <person name="Blanchard M.T."/>
            <person name="Islas-Trejo A.D."/>
            <person name="O'Rourke S.M."/>
            <person name="Young A.E."/>
            <person name="Medrano J.F."/>
            <person name="Van Eenennaam A.L."/>
        </authorList>
    </citation>
    <scope>NUCLEOTIDE SEQUENCE [LARGE SCALE GENOMIC DNA]</scope>
    <source>
        <strain evidence="13 14">BTF92-0548A/99-0131</strain>
    </source>
</reference>
<feature type="binding site" evidence="10">
    <location>
        <position position="585"/>
    </location>
    <ligand>
        <name>Zn(2+)</name>
        <dbReference type="ChEBI" id="CHEBI:29105"/>
    </ligand>
</feature>
<keyword evidence="10" id="KW-0479">Metal-binding</keyword>
<evidence type="ECO:0000256" key="4">
    <source>
        <dbReference type="ARBA" id="ARBA00022692"/>
    </source>
</evidence>
<organism evidence="13 14">
    <name type="scientific">Pajaroellobacter abortibovis</name>
    <dbReference type="NCBI Taxonomy" id="1882918"/>
    <lineage>
        <taxon>Bacteria</taxon>
        <taxon>Pseudomonadati</taxon>
        <taxon>Myxococcota</taxon>
        <taxon>Polyangia</taxon>
        <taxon>Polyangiales</taxon>
        <taxon>Polyangiaceae</taxon>
    </lineage>
</organism>
<evidence type="ECO:0000256" key="1">
    <source>
        <dbReference type="ARBA" id="ARBA00004141"/>
    </source>
</evidence>
<dbReference type="Gene3D" id="3.30.750.24">
    <property type="entry name" value="STAS domain"/>
    <property type="match status" value="1"/>
</dbReference>
<accession>A0A1L6MW31</accession>
<dbReference type="PROSITE" id="PS50801">
    <property type="entry name" value="STAS"/>
    <property type="match status" value="1"/>
</dbReference>
<dbReference type="GO" id="GO:0055085">
    <property type="term" value="P:transmembrane transport"/>
    <property type="evidence" value="ECO:0007669"/>
    <property type="project" value="InterPro"/>
</dbReference>
<dbReference type="InterPro" id="IPR002645">
    <property type="entry name" value="STAS_dom"/>
</dbReference>
<evidence type="ECO:0000256" key="3">
    <source>
        <dbReference type="ARBA" id="ARBA00012925"/>
    </source>
</evidence>
<comment type="subcellular location">
    <subcellularLocation>
        <location evidence="1">Membrane</location>
        <topology evidence="1">Multi-pass membrane protein</topology>
    </subcellularLocation>
</comment>
<feature type="transmembrane region" description="Helical" evidence="11">
    <location>
        <begin position="384"/>
        <end position="416"/>
    </location>
</feature>
<evidence type="ECO:0000256" key="11">
    <source>
        <dbReference type="SAM" id="Phobius"/>
    </source>
</evidence>
<dbReference type="Pfam" id="PF00916">
    <property type="entry name" value="Sulfate_transp"/>
    <property type="match status" value="1"/>
</dbReference>
<dbReference type="SMART" id="SM00947">
    <property type="entry name" value="Pro_CA"/>
    <property type="match status" value="1"/>
</dbReference>
<feature type="transmembrane region" description="Helical" evidence="11">
    <location>
        <begin position="185"/>
        <end position="203"/>
    </location>
</feature>
<comment type="similarity">
    <text evidence="2">Belongs to the beta-class carbonic anhydrase family.</text>
</comment>
<dbReference type="AlphaFoldDB" id="A0A1L6MW31"/>
<dbReference type="EC" id="4.2.1.1" evidence="3"/>
<gene>
    <name evidence="13" type="ORF">BCY86_02810</name>
</gene>
<evidence type="ECO:0000256" key="9">
    <source>
        <dbReference type="ARBA" id="ARBA00048348"/>
    </source>
</evidence>
<evidence type="ECO:0000313" key="14">
    <source>
        <dbReference type="Proteomes" id="UP000185544"/>
    </source>
</evidence>
<dbReference type="InterPro" id="IPR015892">
    <property type="entry name" value="Carbonic_anhydrase_CS"/>
</dbReference>
<evidence type="ECO:0000256" key="6">
    <source>
        <dbReference type="ARBA" id="ARBA00022989"/>
    </source>
</evidence>
<dbReference type="GO" id="GO:0004089">
    <property type="term" value="F:carbonate dehydratase activity"/>
    <property type="evidence" value="ECO:0007669"/>
    <property type="project" value="UniProtKB-EC"/>
</dbReference>
<dbReference type="InterPro" id="IPR011547">
    <property type="entry name" value="SLC26A/SulP_dom"/>
</dbReference>
<dbReference type="InterPro" id="IPR036513">
    <property type="entry name" value="STAS_dom_sf"/>
</dbReference>
<evidence type="ECO:0000256" key="8">
    <source>
        <dbReference type="ARBA" id="ARBA00023239"/>
    </source>
</evidence>
<feature type="transmembrane region" description="Helical" evidence="11">
    <location>
        <begin position="34"/>
        <end position="54"/>
    </location>
</feature>
<keyword evidence="8" id="KW-0456">Lyase</keyword>
<dbReference type="Pfam" id="PF00484">
    <property type="entry name" value="Pro_CA"/>
    <property type="match status" value="1"/>
</dbReference>
<comment type="catalytic activity">
    <reaction evidence="9">
        <text>hydrogencarbonate + H(+) = CO2 + H2O</text>
        <dbReference type="Rhea" id="RHEA:10748"/>
        <dbReference type="ChEBI" id="CHEBI:15377"/>
        <dbReference type="ChEBI" id="CHEBI:15378"/>
        <dbReference type="ChEBI" id="CHEBI:16526"/>
        <dbReference type="ChEBI" id="CHEBI:17544"/>
        <dbReference type="EC" id="4.2.1.1"/>
    </reaction>
</comment>
<dbReference type="RefSeq" id="WP_075276368.1">
    <property type="nucleotide sequence ID" value="NZ_CP016908.1"/>
</dbReference>
<feature type="transmembrane region" description="Helical" evidence="11">
    <location>
        <begin position="89"/>
        <end position="116"/>
    </location>
</feature>
<dbReference type="SUPFAM" id="SSF52091">
    <property type="entry name" value="SpoIIaa-like"/>
    <property type="match status" value="1"/>
</dbReference>
<dbReference type="KEGG" id="pabo:BCY86_02810"/>
<dbReference type="EMBL" id="CP016908">
    <property type="protein sequence ID" value="APR99721.1"/>
    <property type="molecule type" value="Genomic_DNA"/>
</dbReference>
<dbReference type="InterPro" id="IPR036874">
    <property type="entry name" value="Carbonic_anhydrase_sf"/>
</dbReference>
<keyword evidence="6 11" id="KW-1133">Transmembrane helix</keyword>
<dbReference type="GO" id="GO:0008270">
    <property type="term" value="F:zinc ion binding"/>
    <property type="evidence" value="ECO:0007669"/>
    <property type="project" value="InterPro"/>
</dbReference>
<evidence type="ECO:0000256" key="10">
    <source>
        <dbReference type="PIRSR" id="PIRSR601765-1"/>
    </source>
</evidence>
<dbReference type="SUPFAM" id="SSF53056">
    <property type="entry name" value="beta-carbonic anhydrase, cab"/>
    <property type="match status" value="1"/>
</dbReference>
<dbReference type="PANTHER" id="PTHR11814">
    <property type="entry name" value="SULFATE TRANSPORTER"/>
    <property type="match status" value="1"/>
</dbReference>
<dbReference type="CDD" id="cd07042">
    <property type="entry name" value="STAS_SulP_like_sulfate_transporter"/>
    <property type="match status" value="1"/>
</dbReference>
<evidence type="ECO:0000256" key="2">
    <source>
        <dbReference type="ARBA" id="ARBA00006217"/>
    </source>
</evidence>
<comment type="cofactor">
    <cofactor evidence="10">
        <name>Zn(2+)</name>
        <dbReference type="ChEBI" id="CHEBI:29105"/>
    </cofactor>
    <text evidence="10">Binds 1 zinc ion per subunit.</text>
</comment>
<dbReference type="InterPro" id="IPR001765">
    <property type="entry name" value="Carbonic_anhydrase"/>
</dbReference>
<feature type="binding site" evidence="10">
    <location>
        <position position="643"/>
    </location>
    <ligand>
        <name>Zn(2+)</name>
        <dbReference type="ChEBI" id="CHEBI:29105"/>
    </ligand>
</feature>
<feature type="binding site" evidence="10">
    <location>
        <position position="583"/>
    </location>
    <ligand>
        <name>Zn(2+)</name>
        <dbReference type="ChEBI" id="CHEBI:29105"/>
    </ligand>
</feature>
<feature type="binding site" evidence="10">
    <location>
        <position position="646"/>
    </location>
    <ligand>
        <name>Zn(2+)</name>
        <dbReference type="ChEBI" id="CHEBI:29105"/>
    </ligand>
</feature>
<dbReference type="Proteomes" id="UP000185544">
    <property type="component" value="Chromosome"/>
</dbReference>
<dbReference type="InterPro" id="IPR001902">
    <property type="entry name" value="SLC26A/SulP_fam"/>
</dbReference>
<feature type="domain" description="STAS" evidence="12">
    <location>
        <begin position="431"/>
        <end position="511"/>
    </location>
</feature>
<dbReference type="Gene3D" id="3.40.1050.10">
    <property type="entry name" value="Carbonic anhydrase"/>
    <property type="match status" value="1"/>
</dbReference>